<keyword evidence="2" id="KW-1185">Reference proteome</keyword>
<dbReference type="RefSeq" id="WP_213124041.1">
    <property type="nucleotide sequence ID" value="NZ_JAGYPG010000001.1"/>
</dbReference>
<dbReference type="Pfam" id="PF14398">
    <property type="entry name" value="ATPgrasp_YheCD"/>
    <property type="match status" value="1"/>
</dbReference>
<dbReference type="EMBL" id="JAGYPG010000001">
    <property type="protein sequence ID" value="MBS4194896.1"/>
    <property type="molecule type" value="Genomic_DNA"/>
</dbReference>
<sequence>MRNVFKVVTINNQSHCLFVHANQSKLIDKTTTIHFGFQKMKVDSKQLDTLKENEIGLSKTVIDKLQLPLEAEYELSLENNRIIIGPFIGLLIANYQSEIREKLKYLKFIIRQYPLVRGVIAAFSLEGMDEKNAEINGYIYNPSSRSWEKGTFPFPAVVVKRMLLPTKSQHNLKKLYGSRFFNSAYINKWKMYQLLSSNKDLLPHLPKTYLYKKPEDILHYLKNFQTIYVKSLSGLKGTGVTKFIAEPKKYIVKFRSNKENKTIDFFSENELLNYVRGKFKSGNYVIQQEIDLEIEKKHLIDFRIVLIKNQNGQWEDVGMVGRKGVKGSIVSNRSSGGNVERGETLLLESFNLSKPEMLSYRRKMSGIAIKAAEQLDKYESIYKYGVDIGIDSHHHIWLIEVNNHNPNDNIFSHVGDYDTGSKIKDSSMLYAKYLAGFPKNRGSQ</sequence>
<evidence type="ECO:0000313" key="2">
    <source>
        <dbReference type="Proteomes" id="UP000681414"/>
    </source>
</evidence>
<organism evidence="1 2">
    <name type="scientific">Lederbergia citri</name>
    <dbReference type="NCBI Taxonomy" id="2833580"/>
    <lineage>
        <taxon>Bacteria</taxon>
        <taxon>Bacillati</taxon>
        <taxon>Bacillota</taxon>
        <taxon>Bacilli</taxon>
        <taxon>Bacillales</taxon>
        <taxon>Bacillaceae</taxon>
        <taxon>Lederbergia</taxon>
    </lineage>
</organism>
<name>A0A942TDQ1_9BACI</name>
<protein>
    <submittedName>
        <fullName evidence="1">YheC/YheD family protein</fullName>
    </submittedName>
</protein>
<reference evidence="1 2" key="1">
    <citation type="submission" date="2021-05" db="EMBL/GenBank/DDBJ databases">
        <title>Novel Bacillus species.</title>
        <authorList>
            <person name="Liu G."/>
        </authorList>
    </citation>
    <scope>NUCLEOTIDE SEQUENCE [LARGE SCALE GENOMIC DNA]</scope>
    <source>
        <strain evidence="2">FJAT-49780</strain>
    </source>
</reference>
<dbReference type="SUPFAM" id="SSF56059">
    <property type="entry name" value="Glutathione synthetase ATP-binding domain-like"/>
    <property type="match status" value="1"/>
</dbReference>
<dbReference type="AlphaFoldDB" id="A0A942TDQ1"/>
<dbReference type="Proteomes" id="UP000681414">
    <property type="component" value="Unassembled WGS sequence"/>
</dbReference>
<dbReference type="InterPro" id="IPR026838">
    <property type="entry name" value="YheC/D"/>
</dbReference>
<dbReference type="Gene3D" id="3.30.470.20">
    <property type="entry name" value="ATP-grasp fold, B domain"/>
    <property type="match status" value="1"/>
</dbReference>
<accession>A0A942TDQ1</accession>
<gene>
    <name evidence="1" type="ORF">KHA97_07375</name>
</gene>
<evidence type="ECO:0000313" key="1">
    <source>
        <dbReference type="EMBL" id="MBS4194896.1"/>
    </source>
</evidence>
<comment type="caution">
    <text evidence="1">The sequence shown here is derived from an EMBL/GenBank/DDBJ whole genome shotgun (WGS) entry which is preliminary data.</text>
</comment>
<proteinExistence type="predicted"/>